<feature type="transmembrane region" description="Helical" evidence="5">
    <location>
        <begin position="349"/>
        <end position="367"/>
    </location>
</feature>
<keyword evidence="1" id="KW-0677">Repeat</keyword>
<dbReference type="Pfam" id="PF01535">
    <property type="entry name" value="PPR"/>
    <property type="match status" value="2"/>
</dbReference>
<evidence type="ECO:0000256" key="1">
    <source>
        <dbReference type="ARBA" id="ARBA00022737"/>
    </source>
</evidence>
<dbReference type="InterPro" id="IPR002885">
    <property type="entry name" value="PPR_rpt"/>
</dbReference>
<dbReference type="Proteomes" id="UP000775213">
    <property type="component" value="Unassembled WGS sequence"/>
</dbReference>
<evidence type="ECO:0000313" key="7">
    <source>
        <dbReference type="EMBL" id="KAH0448032.1"/>
    </source>
</evidence>
<dbReference type="FunFam" id="1.25.40.10:FF:000343">
    <property type="entry name" value="Pentatricopeptide repeat-containing protein At3g58590"/>
    <property type="match status" value="1"/>
</dbReference>
<keyword evidence="3" id="KW-0411">Iron-sulfur</keyword>
<protein>
    <recommendedName>
        <fullName evidence="6">Phosphoadenosine phosphosulphate reductase domain-containing protein</fullName>
    </recommendedName>
</protein>
<sequence length="379" mass="42584">MLDNENFVITDSTRKASGSSSATKPGIAYTRGDTLSTYYRTLHQPTTGRALTTMILFGVALISPASEQVGARHSKETMDKVFSMDDLLDPLYVPSPMIADVERCAMNRCPSKWLEKHLEEMTTKEAYSTLATSYSSASVGEVSYEQLTKEMEHASLLAIIDRALEMFGNDILLSFIRAEDVALIEYAHLTGRPFGVFSLDTGRLNPEFYRFFDVVEKHYDIHIEYMFPNSVEVQALVKSKGLFSFYENGHQECCRACWKLNALTQDQCFHGFIVKSGCTTDISVQNSLVSFYGKSNNVESVHELFDEISVRDVICWSLLISSYVQAGYAVNAMQLFRNMSMENGIEIDGLAFVSVLQACSFVGYINYGRSMRTCVLKRI</sequence>
<dbReference type="NCBIfam" id="TIGR00756">
    <property type="entry name" value="PPR"/>
    <property type="match status" value="1"/>
</dbReference>
<dbReference type="Gene3D" id="1.25.40.10">
    <property type="entry name" value="Tetratricopeptide repeat domain"/>
    <property type="match status" value="1"/>
</dbReference>
<dbReference type="SUPFAM" id="SSF52402">
    <property type="entry name" value="Adenine nucleotide alpha hydrolases-like"/>
    <property type="match status" value="1"/>
</dbReference>
<feature type="region of interest" description="Disordered" evidence="4">
    <location>
        <begin position="1"/>
        <end position="26"/>
    </location>
</feature>
<dbReference type="PANTHER" id="PTHR46482:SF9">
    <property type="entry name" value="5'-ADENYLYLSULFATE REDUCTASE 1, CHLOROPLASTIC"/>
    <property type="match status" value="1"/>
</dbReference>
<keyword evidence="5" id="KW-0472">Membrane</keyword>
<dbReference type="GO" id="GO:0003824">
    <property type="term" value="F:catalytic activity"/>
    <property type="evidence" value="ECO:0007669"/>
    <property type="project" value="InterPro"/>
</dbReference>
<evidence type="ECO:0000256" key="2">
    <source>
        <dbReference type="ARBA" id="ARBA00023004"/>
    </source>
</evidence>
<feature type="compositionally biased region" description="Polar residues" evidence="4">
    <location>
        <begin position="7"/>
        <end position="23"/>
    </location>
</feature>
<evidence type="ECO:0000256" key="3">
    <source>
        <dbReference type="ARBA" id="ARBA00023014"/>
    </source>
</evidence>
<accession>A0AAV7FVV5</accession>
<keyword evidence="2" id="KW-0408">Iron</keyword>
<dbReference type="AlphaFoldDB" id="A0AAV7FVV5"/>
<keyword evidence="3" id="KW-0479">Metal-binding</keyword>
<dbReference type="InterPro" id="IPR014729">
    <property type="entry name" value="Rossmann-like_a/b/a_fold"/>
</dbReference>
<gene>
    <name evidence="7" type="ORF">IEQ34_021832</name>
</gene>
<keyword evidence="5" id="KW-0812">Transmembrane</keyword>
<reference evidence="7 8" key="1">
    <citation type="journal article" date="2021" name="Hortic Res">
        <title>Chromosome-scale assembly of the Dendrobium chrysotoxum genome enhances the understanding of orchid evolution.</title>
        <authorList>
            <person name="Zhang Y."/>
            <person name="Zhang G.Q."/>
            <person name="Zhang D."/>
            <person name="Liu X.D."/>
            <person name="Xu X.Y."/>
            <person name="Sun W.H."/>
            <person name="Yu X."/>
            <person name="Zhu X."/>
            <person name="Wang Z.W."/>
            <person name="Zhao X."/>
            <person name="Zhong W.Y."/>
            <person name="Chen H."/>
            <person name="Yin W.L."/>
            <person name="Huang T."/>
            <person name="Niu S.C."/>
            <person name="Liu Z.J."/>
        </authorList>
    </citation>
    <scope>NUCLEOTIDE SEQUENCE [LARGE SCALE GENOMIC DNA]</scope>
    <source>
        <strain evidence="7">Lindl</strain>
    </source>
</reference>
<keyword evidence="5" id="KW-1133">Transmembrane helix</keyword>
<dbReference type="GO" id="GO:0051536">
    <property type="term" value="F:iron-sulfur cluster binding"/>
    <property type="evidence" value="ECO:0007669"/>
    <property type="project" value="UniProtKB-KW"/>
</dbReference>
<evidence type="ECO:0000313" key="8">
    <source>
        <dbReference type="Proteomes" id="UP000775213"/>
    </source>
</evidence>
<dbReference type="EMBL" id="JAGFBR010000019">
    <property type="protein sequence ID" value="KAH0448032.1"/>
    <property type="molecule type" value="Genomic_DNA"/>
</dbReference>
<comment type="caution">
    <text evidence="7">The sequence shown here is derived from an EMBL/GenBank/DDBJ whole genome shotgun (WGS) entry which is preliminary data.</text>
</comment>
<dbReference type="Pfam" id="PF01507">
    <property type="entry name" value="PAPS_reduct"/>
    <property type="match status" value="1"/>
</dbReference>
<evidence type="ECO:0000259" key="6">
    <source>
        <dbReference type="Pfam" id="PF01507"/>
    </source>
</evidence>
<evidence type="ECO:0000256" key="5">
    <source>
        <dbReference type="SAM" id="Phobius"/>
    </source>
</evidence>
<dbReference type="InterPro" id="IPR011990">
    <property type="entry name" value="TPR-like_helical_dom_sf"/>
</dbReference>
<evidence type="ECO:0000256" key="4">
    <source>
        <dbReference type="SAM" id="MobiDB-lite"/>
    </source>
</evidence>
<dbReference type="InterPro" id="IPR002500">
    <property type="entry name" value="PAPS_reduct_dom"/>
</dbReference>
<dbReference type="Gene3D" id="3.40.50.620">
    <property type="entry name" value="HUPs"/>
    <property type="match status" value="1"/>
</dbReference>
<feature type="domain" description="Phosphoadenosine phosphosulphate reductase" evidence="6">
    <location>
        <begin position="178"/>
        <end position="265"/>
    </location>
</feature>
<name>A0AAV7FVV5_DENCH</name>
<organism evidence="7 8">
    <name type="scientific">Dendrobium chrysotoxum</name>
    <name type="common">Orchid</name>
    <dbReference type="NCBI Taxonomy" id="161865"/>
    <lineage>
        <taxon>Eukaryota</taxon>
        <taxon>Viridiplantae</taxon>
        <taxon>Streptophyta</taxon>
        <taxon>Embryophyta</taxon>
        <taxon>Tracheophyta</taxon>
        <taxon>Spermatophyta</taxon>
        <taxon>Magnoliopsida</taxon>
        <taxon>Liliopsida</taxon>
        <taxon>Asparagales</taxon>
        <taxon>Orchidaceae</taxon>
        <taxon>Epidendroideae</taxon>
        <taxon>Malaxideae</taxon>
        <taxon>Dendrobiinae</taxon>
        <taxon>Dendrobium</taxon>
    </lineage>
</organism>
<keyword evidence="8" id="KW-1185">Reference proteome</keyword>
<proteinExistence type="predicted"/>
<dbReference type="PANTHER" id="PTHR46482">
    <property type="entry name" value="5'-ADENYLYLSULFATE REDUCTASE 3, CHLOROPLASTIC"/>
    <property type="match status" value="1"/>
</dbReference>